<comment type="cofactor">
    <cofactor evidence="1">
        <name>pyridoxal 5'-phosphate</name>
        <dbReference type="ChEBI" id="CHEBI:597326"/>
    </cofactor>
</comment>
<reference evidence="8 9" key="1">
    <citation type="journal article" date="2021" name="Genome Biol.">
        <title>AFLAP: assembly-free linkage analysis pipeline using k-mers from genome sequencing data.</title>
        <authorList>
            <person name="Fletcher K."/>
            <person name="Zhang L."/>
            <person name="Gil J."/>
            <person name="Han R."/>
            <person name="Cavanaugh K."/>
            <person name="Michelmore R."/>
        </authorList>
    </citation>
    <scope>NUCLEOTIDE SEQUENCE [LARGE SCALE GENOMIC DNA]</scope>
    <source>
        <strain evidence="8 9">SF5</strain>
    </source>
</reference>
<dbReference type="InterPro" id="IPR015421">
    <property type="entry name" value="PyrdxlP-dep_Trfase_major"/>
</dbReference>
<dbReference type="Gene3D" id="3.40.640.10">
    <property type="entry name" value="Type I PLP-dependent aspartate aminotransferase-like (Major domain)"/>
    <property type="match status" value="1"/>
</dbReference>
<dbReference type="GO" id="GO:0030170">
    <property type="term" value="F:pyridoxal phosphate binding"/>
    <property type="evidence" value="ECO:0007669"/>
    <property type="project" value="InterPro"/>
</dbReference>
<accession>A0A976FI03</accession>
<keyword evidence="3" id="KW-0032">Aminotransferase</keyword>
<organism evidence="8 9">
    <name type="scientific">Bremia lactucae</name>
    <name type="common">Lettuce downy mildew</name>
    <dbReference type="NCBI Taxonomy" id="4779"/>
    <lineage>
        <taxon>Eukaryota</taxon>
        <taxon>Sar</taxon>
        <taxon>Stramenopiles</taxon>
        <taxon>Oomycota</taxon>
        <taxon>Peronosporomycetes</taxon>
        <taxon>Peronosporales</taxon>
        <taxon>Peronosporaceae</taxon>
        <taxon>Bremia</taxon>
    </lineage>
</organism>
<protein>
    <recommendedName>
        <fullName evidence="10">Prephenate dehydratase</fullName>
    </recommendedName>
</protein>
<dbReference type="SUPFAM" id="SSF53850">
    <property type="entry name" value="Periplasmic binding protein-like II"/>
    <property type="match status" value="1"/>
</dbReference>
<comment type="caution">
    <text evidence="8">The sequence shown here is derived from an EMBL/GenBank/DDBJ whole genome shotgun (WGS) entry which is preliminary data.</text>
</comment>
<evidence type="ECO:0000256" key="1">
    <source>
        <dbReference type="ARBA" id="ARBA00001933"/>
    </source>
</evidence>
<dbReference type="InterPro" id="IPR004839">
    <property type="entry name" value="Aminotransferase_I/II_large"/>
</dbReference>
<dbReference type="OrthoDB" id="2414662at2759"/>
<dbReference type="SUPFAM" id="SSF55021">
    <property type="entry name" value="ACT-like"/>
    <property type="match status" value="1"/>
</dbReference>
<dbReference type="PROSITE" id="PS00105">
    <property type="entry name" value="AA_TRANSFER_CLASS_1"/>
    <property type="match status" value="1"/>
</dbReference>
<dbReference type="Gene3D" id="3.90.1150.10">
    <property type="entry name" value="Aspartate Aminotransferase, domain 1"/>
    <property type="match status" value="1"/>
</dbReference>
<dbReference type="GO" id="GO:0033854">
    <property type="term" value="F:glutamate-prephenate aminotransferase activity"/>
    <property type="evidence" value="ECO:0007669"/>
    <property type="project" value="UniProtKB-ARBA"/>
</dbReference>
<dbReference type="Proteomes" id="UP000294530">
    <property type="component" value="Unassembled WGS sequence"/>
</dbReference>
<gene>
    <name evidence="8" type="ORF">CCR75_006206</name>
</gene>
<keyword evidence="4" id="KW-0808">Transferase</keyword>
<dbReference type="RefSeq" id="XP_067816614.1">
    <property type="nucleotide sequence ID" value="XM_067964277.1"/>
</dbReference>
<dbReference type="KEGG" id="blac:94349948"/>
<dbReference type="InterPro" id="IPR004838">
    <property type="entry name" value="NHTrfase_class1_PyrdxlP-BS"/>
</dbReference>
<evidence type="ECO:0000256" key="5">
    <source>
        <dbReference type="ARBA" id="ARBA00022898"/>
    </source>
</evidence>
<dbReference type="CDD" id="cd04905">
    <property type="entry name" value="ACT_CM-PDT"/>
    <property type="match status" value="1"/>
</dbReference>
<keyword evidence="5" id="KW-0663">Pyridoxal phosphate</keyword>
<dbReference type="GO" id="GO:0004664">
    <property type="term" value="F:prephenate dehydratase activity"/>
    <property type="evidence" value="ECO:0007669"/>
    <property type="project" value="InterPro"/>
</dbReference>
<dbReference type="InterPro" id="IPR045865">
    <property type="entry name" value="ACT-like_dom_sf"/>
</dbReference>
<dbReference type="AlphaFoldDB" id="A0A976FI03"/>
<dbReference type="Pfam" id="PF00155">
    <property type="entry name" value="Aminotran_1_2"/>
    <property type="match status" value="1"/>
</dbReference>
<evidence type="ECO:0008006" key="10">
    <source>
        <dbReference type="Google" id="ProtNLM"/>
    </source>
</evidence>
<dbReference type="InterPro" id="IPR001086">
    <property type="entry name" value="Preph_deHydtase"/>
</dbReference>
<dbReference type="Pfam" id="PF00800">
    <property type="entry name" value="PDT"/>
    <property type="match status" value="1"/>
</dbReference>
<dbReference type="FunFam" id="3.40.640.10:FF:000033">
    <property type="entry name" value="Aspartate aminotransferase"/>
    <property type="match status" value="1"/>
</dbReference>
<evidence type="ECO:0000313" key="8">
    <source>
        <dbReference type="EMBL" id="TDH67115.1"/>
    </source>
</evidence>
<evidence type="ECO:0000313" key="9">
    <source>
        <dbReference type="Proteomes" id="UP000294530"/>
    </source>
</evidence>
<proteinExistence type="inferred from homology"/>
<dbReference type="InterPro" id="IPR015422">
    <property type="entry name" value="PyrdxlP-dep_Trfase_small"/>
</dbReference>
<dbReference type="InterPro" id="IPR015424">
    <property type="entry name" value="PyrdxlP-dep_Trfase"/>
</dbReference>
<evidence type="ECO:0000259" key="6">
    <source>
        <dbReference type="Pfam" id="PF00155"/>
    </source>
</evidence>
<evidence type="ECO:0000256" key="3">
    <source>
        <dbReference type="ARBA" id="ARBA00022576"/>
    </source>
</evidence>
<dbReference type="Gene3D" id="3.30.70.260">
    <property type="match status" value="1"/>
</dbReference>
<dbReference type="Gene3D" id="3.40.190.10">
    <property type="entry name" value="Periplasmic binding protein-like II"/>
    <property type="match status" value="1"/>
</dbReference>
<evidence type="ECO:0000259" key="7">
    <source>
        <dbReference type="Pfam" id="PF00800"/>
    </source>
</evidence>
<dbReference type="InterPro" id="IPR050596">
    <property type="entry name" value="AspAT/PAT-like"/>
</dbReference>
<name>A0A976FI03_BRELC</name>
<sequence length="721" mass="80726">MAGPTCQMPYESIRKASQELRVKAPCQLRRVDFLTTVANNLLSNSPVTASFASSLQYSAMKAELKIAYEGDNAKNVALEFVDNLVLMVPYKCIEDACAAVKSQEVDFAVLPIETSTSGSIYTNYDLMLQYCLHVVGEYDQEELLTPEQHPGHISHTRYLLLSKKGDITLNKQNSGLPFKTLLVFSLKDSTIKGMLTRALEIFSRYNLDLIKIETRPWDGRKSNRTSKSILETGIYQYLFYVDVKGHLTDCHLSKAMYRLSKLCAFMRILGSYAISSSKTSATAVSSLVLANTNRSMADKYPLNPIFQKVTVAKTMLIHGHTKQMEAEGKKVWSLCVGEPDYNPHDRVLAAGAKAMNEGNIKYTHMKGLVELRDLISTYLQKAKGITFDPATEILVSNGAQQSVYQALYTVCRPGQKVIIPTPYWLNYPEIVKLVYAEPVPLRTTIEENYLINPKKLEKTLTMHPDTKAIILCNPNNPSGTLHSPEHLERIAAVLRKPQFCHVVVISDEIYEQLLYQDEGVPERKHVSFAALPGMFERTLLVNGFSKAHAMTGLRVGYLAAPKHFIDPCTILQAQVTSCPNTVGQIAAVEALKYELECMTNGKRRITEVMKTLDIKRRYIIKRLTAMHNVRFAYPTSAFYVFLDLSSYFKGKQITTSGSSVIFTSVDDFCAHLLHESNIAVVPGSEFGDEYGLRISYASSMEAIKHAMNGFENLLGLMTLKQ</sequence>
<dbReference type="EMBL" id="SHOA02000014">
    <property type="protein sequence ID" value="TDH67115.1"/>
    <property type="molecule type" value="Genomic_DNA"/>
</dbReference>
<dbReference type="CDD" id="cd00609">
    <property type="entry name" value="AAT_like"/>
    <property type="match status" value="1"/>
</dbReference>
<dbReference type="GO" id="GO:0033853">
    <property type="term" value="F:aspartate-prephenate aminotransferase activity"/>
    <property type="evidence" value="ECO:0007669"/>
    <property type="project" value="UniProtKB-ARBA"/>
</dbReference>
<dbReference type="GeneID" id="94349948"/>
<evidence type="ECO:0000256" key="2">
    <source>
        <dbReference type="ARBA" id="ARBA00007441"/>
    </source>
</evidence>
<feature type="domain" description="Aminotransferase class I/classII large" evidence="6">
    <location>
        <begin position="330"/>
        <end position="708"/>
    </location>
</feature>
<keyword evidence="9" id="KW-1185">Reference proteome</keyword>
<comment type="similarity">
    <text evidence="2">Belongs to the class-I pyridoxal-phosphate-dependent aminotransferase family.</text>
</comment>
<feature type="domain" description="Prephenate dehydratase" evidence="7">
    <location>
        <begin position="72"/>
        <end position="138"/>
    </location>
</feature>
<evidence type="ECO:0000256" key="4">
    <source>
        <dbReference type="ARBA" id="ARBA00022679"/>
    </source>
</evidence>
<dbReference type="SUPFAM" id="SSF53383">
    <property type="entry name" value="PLP-dependent transferases"/>
    <property type="match status" value="1"/>
</dbReference>
<dbReference type="PANTHER" id="PTHR46383">
    <property type="entry name" value="ASPARTATE AMINOTRANSFERASE"/>
    <property type="match status" value="1"/>
</dbReference>
<dbReference type="PANTHER" id="PTHR46383:SF1">
    <property type="entry name" value="ASPARTATE AMINOTRANSFERASE"/>
    <property type="match status" value="1"/>
</dbReference>
<dbReference type="GO" id="GO:0009094">
    <property type="term" value="P:L-phenylalanine biosynthetic process"/>
    <property type="evidence" value="ECO:0007669"/>
    <property type="project" value="InterPro"/>
</dbReference>